<accession>A0A4D6HB04</accession>
<dbReference type="OrthoDB" id="95477at2157"/>
<proteinExistence type="predicted"/>
<dbReference type="Gene3D" id="1.10.10.10">
    <property type="entry name" value="Winged helix-like DNA-binding domain superfamily/Winged helix DNA-binding domain"/>
    <property type="match status" value="1"/>
</dbReference>
<feature type="domain" description="HVO-2833 C-terminal" evidence="1">
    <location>
        <begin position="196"/>
        <end position="317"/>
    </location>
</feature>
<dbReference type="SUPFAM" id="SSF46785">
    <property type="entry name" value="Winged helix' DNA-binding domain"/>
    <property type="match status" value="1"/>
</dbReference>
<reference evidence="2 3" key="1">
    <citation type="journal article" date="2019" name="Nat. Commun.">
        <title>A new type of DNA phosphorothioation-based antiviral system in archaea.</title>
        <authorList>
            <person name="Xiong L."/>
            <person name="Liu S."/>
            <person name="Chen S."/>
            <person name="Xiao Y."/>
            <person name="Zhu B."/>
            <person name="Gao Y."/>
            <person name="Zhang Y."/>
            <person name="Chen B."/>
            <person name="Luo J."/>
            <person name="Deng Z."/>
            <person name="Chen X."/>
            <person name="Wang L."/>
            <person name="Chen S."/>
        </authorList>
    </citation>
    <scope>NUCLEOTIDE SEQUENCE [LARGE SCALE GENOMIC DNA]</scope>
    <source>
        <strain evidence="2 3">CBA1105</strain>
    </source>
</reference>
<dbReference type="GeneID" id="39846470"/>
<evidence type="ECO:0000259" key="1">
    <source>
        <dbReference type="Pfam" id="PF24271"/>
    </source>
</evidence>
<dbReference type="AlphaFoldDB" id="A0A4D6HB04"/>
<gene>
    <name evidence="2" type="ORF">DV733_01340</name>
</gene>
<dbReference type="KEGG" id="hsn:DV733_01340"/>
<dbReference type="InterPro" id="IPR036390">
    <property type="entry name" value="WH_DNA-bd_sf"/>
</dbReference>
<evidence type="ECO:0000313" key="2">
    <source>
        <dbReference type="EMBL" id="QCC49947.1"/>
    </source>
</evidence>
<dbReference type="RefSeq" id="WP_049993387.1">
    <property type="nucleotide sequence ID" value="NZ_CP031310.1"/>
</dbReference>
<name>A0A4D6HB04_9EURY</name>
<keyword evidence="3" id="KW-1185">Reference proteome</keyword>
<sequence>MLTKAGLAILDVLSSGADATAQELAAETGYSRKQVYRVVDDLLDKGVLDESRAQHNQRVLRASDDPIVEAYRDLTSNLGHVDWADLLSPATIQVCWYLDEPRRITTIADRLGITRQAVHKALSPLKNRAMLAPAGPEYALADDLHPLLEFANTVVRHGHRNRVRRLAPSATIAWYDPKRALVQVQTSEDTEKLQNADDWDVTGLAEFQAYGLQFFLAGEPAFWYAPDDDLTLADIVCHTLVLNTDSRRVSYAMLLIEQERIEQETLTETATWYGLDSMIPRMYRLIDEGTDAADEMEAGSPLPGAQEYAALKDQYGVA</sequence>
<organism evidence="2 3">
    <name type="scientific">Halapricum salinum</name>
    <dbReference type="NCBI Taxonomy" id="1457250"/>
    <lineage>
        <taxon>Archaea</taxon>
        <taxon>Methanobacteriati</taxon>
        <taxon>Methanobacteriota</taxon>
        <taxon>Stenosarchaea group</taxon>
        <taxon>Halobacteria</taxon>
        <taxon>Halobacteriales</taxon>
        <taxon>Haloarculaceae</taxon>
        <taxon>Halapricum</taxon>
    </lineage>
</organism>
<evidence type="ECO:0000313" key="3">
    <source>
        <dbReference type="Proteomes" id="UP000296706"/>
    </source>
</evidence>
<dbReference type="InterPro" id="IPR056528">
    <property type="entry name" value="HVO_2833_C"/>
</dbReference>
<dbReference type="Pfam" id="PF13412">
    <property type="entry name" value="HTH_24"/>
    <property type="match status" value="1"/>
</dbReference>
<dbReference type="EMBL" id="CP031310">
    <property type="protein sequence ID" value="QCC49947.1"/>
    <property type="molecule type" value="Genomic_DNA"/>
</dbReference>
<dbReference type="Pfam" id="PF24271">
    <property type="entry name" value="HVO_2833_C"/>
    <property type="match status" value="1"/>
</dbReference>
<protein>
    <submittedName>
        <fullName evidence="2">Winged helix-turn-helix transcriptional regulator</fullName>
    </submittedName>
</protein>
<dbReference type="Proteomes" id="UP000296706">
    <property type="component" value="Chromosome"/>
</dbReference>
<dbReference type="InterPro" id="IPR036388">
    <property type="entry name" value="WH-like_DNA-bd_sf"/>
</dbReference>